<dbReference type="Proteomes" id="UP000053841">
    <property type="component" value="Unassembled WGS sequence"/>
</dbReference>
<name>W6Y9Y1_COCC2</name>
<dbReference type="HOGENOM" id="CLU_3092864_0_0_1"/>
<dbReference type="RefSeq" id="XP_007713439.1">
    <property type="nucleotide sequence ID" value="XM_007715249.1"/>
</dbReference>
<proteinExistence type="predicted"/>
<gene>
    <name evidence="1" type="ORF">COCCADRAFT_99123</name>
</gene>
<dbReference type="AlphaFoldDB" id="W6Y9Y1"/>
<evidence type="ECO:0000313" key="1">
    <source>
        <dbReference type="EMBL" id="EUC32239.1"/>
    </source>
</evidence>
<keyword evidence="2" id="KW-1185">Reference proteome</keyword>
<evidence type="ECO:0000313" key="2">
    <source>
        <dbReference type="Proteomes" id="UP000053841"/>
    </source>
</evidence>
<organism evidence="1 2">
    <name type="scientific">Cochliobolus carbonum (strain 26-R-13)</name>
    <name type="common">Maize leaf spot fungus</name>
    <name type="synonym">Bipolaris zeicola</name>
    <dbReference type="NCBI Taxonomy" id="930089"/>
    <lineage>
        <taxon>Eukaryota</taxon>
        <taxon>Fungi</taxon>
        <taxon>Dikarya</taxon>
        <taxon>Ascomycota</taxon>
        <taxon>Pezizomycotina</taxon>
        <taxon>Dothideomycetes</taxon>
        <taxon>Pleosporomycetidae</taxon>
        <taxon>Pleosporales</taxon>
        <taxon>Pleosporineae</taxon>
        <taxon>Pleosporaceae</taxon>
        <taxon>Bipolaris</taxon>
    </lineage>
</organism>
<feature type="non-terminal residue" evidence="1">
    <location>
        <position position="1"/>
    </location>
</feature>
<dbReference type="KEGG" id="bze:COCCADRAFT_99123"/>
<sequence>VSAAVCARGGLVVVLQSPSHTSWAAHPPVCMAALLVTAAAMVRSSSTFCEPC</sequence>
<accession>W6Y9Y1</accession>
<dbReference type="GeneID" id="19154739"/>
<reference evidence="1 2" key="1">
    <citation type="journal article" date="2013" name="PLoS Genet.">
        <title>Comparative genome structure, secondary metabolite, and effector coding capacity across Cochliobolus pathogens.</title>
        <authorList>
            <person name="Condon B.J."/>
            <person name="Leng Y."/>
            <person name="Wu D."/>
            <person name="Bushley K.E."/>
            <person name="Ohm R.A."/>
            <person name="Otillar R."/>
            <person name="Martin J."/>
            <person name="Schackwitz W."/>
            <person name="Grimwood J."/>
            <person name="MohdZainudin N."/>
            <person name="Xue C."/>
            <person name="Wang R."/>
            <person name="Manning V.A."/>
            <person name="Dhillon B."/>
            <person name="Tu Z.J."/>
            <person name="Steffenson B.J."/>
            <person name="Salamov A."/>
            <person name="Sun H."/>
            <person name="Lowry S."/>
            <person name="LaButti K."/>
            <person name="Han J."/>
            <person name="Copeland A."/>
            <person name="Lindquist E."/>
            <person name="Barry K."/>
            <person name="Schmutz J."/>
            <person name="Baker S.E."/>
            <person name="Ciuffetti L.M."/>
            <person name="Grigoriev I.V."/>
            <person name="Zhong S."/>
            <person name="Turgeon B.G."/>
        </authorList>
    </citation>
    <scope>NUCLEOTIDE SEQUENCE [LARGE SCALE GENOMIC DNA]</scope>
    <source>
        <strain evidence="1 2">26-R-13</strain>
    </source>
</reference>
<protein>
    <submittedName>
        <fullName evidence="1">Uncharacterized protein</fullName>
    </submittedName>
</protein>
<dbReference type="EMBL" id="KI964638">
    <property type="protein sequence ID" value="EUC32239.1"/>
    <property type="molecule type" value="Genomic_DNA"/>
</dbReference>